<reference evidence="1 2" key="1">
    <citation type="submission" date="2020-12" db="EMBL/GenBank/DDBJ databases">
        <title>Genome sequence of clinical Mycobacterium intracellulare strains.</title>
        <authorList>
            <person name="Tateishi Y."/>
            <person name="Matsumoto S."/>
            <person name="Fukushima Y."/>
            <person name="Nakajima C."/>
            <person name="Suzuki Y."/>
        </authorList>
    </citation>
    <scope>NUCLEOTIDE SEQUENCE [LARGE SCALE GENOMIC DNA]</scope>
    <source>
        <strain evidence="1 2">M018</strain>
        <plasmid evidence="1 2">pM018</plasmid>
    </source>
</reference>
<dbReference type="Pfam" id="PF09355">
    <property type="entry name" value="Phage_Gp19"/>
    <property type="match status" value="1"/>
</dbReference>
<dbReference type="EMBL" id="AP024256">
    <property type="protein sequence ID" value="BCP02519.1"/>
    <property type="molecule type" value="Genomic_DNA"/>
</dbReference>
<dbReference type="Proteomes" id="UP000595205">
    <property type="component" value="Plasmid pM018"/>
</dbReference>
<evidence type="ECO:0000313" key="1">
    <source>
        <dbReference type="EMBL" id="BCP02519.1"/>
    </source>
</evidence>
<protein>
    <recommendedName>
        <fullName evidence="3">Head-to-tail adaptor</fullName>
    </recommendedName>
</protein>
<sequence>MSTYADANDVAARWGKDPESLDAPLTTLINTRLADAERMLKRRISDLDTRAEDDDYLAEVIRVESEAVLRLARNPEGYLSEGDGNYQYMLLQEISSGKLEILPDEWDALGVTNEGMFIIAPFPVVGS</sequence>
<organism evidence="1 2">
    <name type="scientific">Mycobacterium intracellulare</name>
    <dbReference type="NCBI Taxonomy" id="1767"/>
    <lineage>
        <taxon>Bacteria</taxon>
        <taxon>Bacillati</taxon>
        <taxon>Actinomycetota</taxon>
        <taxon>Actinomycetes</taxon>
        <taxon>Mycobacteriales</taxon>
        <taxon>Mycobacteriaceae</taxon>
        <taxon>Mycobacterium</taxon>
        <taxon>Mycobacterium avium complex (MAC)</taxon>
    </lineage>
</organism>
<gene>
    <name evidence="1" type="ORF">MINTM018_52880</name>
</gene>
<evidence type="ECO:0000313" key="2">
    <source>
        <dbReference type="Proteomes" id="UP000595205"/>
    </source>
</evidence>
<name>A0A7R7MYX1_MYCIT</name>
<evidence type="ECO:0008006" key="3">
    <source>
        <dbReference type="Google" id="ProtNLM"/>
    </source>
</evidence>
<accession>A0A7R7MYX1</accession>
<dbReference type="AlphaFoldDB" id="A0A7R7MYX1"/>
<geneLocation type="plasmid" evidence="1 2">
    <name>pM018</name>
</geneLocation>
<keyword evidence="1" id="KW-0614">Plasmid</keyword>
<dbReference type="InterPro" id="IPR018963">
    <property type="entry name" value="Mycophage_D29_Gp19"/>
</dbReference>
<proteinExistence type="predicted"/>
<dbReference type="RefSeq" id="WP_020188762.1">
    <property type="nucleotide sequence ID" value="NZ_AP024256.1"/>
</dbReference>